<evidence type="ECO:0000313" key="2">
    <source>
        <dbReference type="EnsemblMetazoa" id="XP_016972564.1"/>
    </source>
</evidence>
<dbReference type="EnsemblMetazoa" id="XM_017117075.1">
    <property type="protein sequence ID" value="XP_016972564.1"/>
    <property type="gene ID" value="LOC108039902"/>
</dbReference>
<reference evidence="2" key="3">
    <citation type="submission" date="2025-05" db="UniProtKB">
        <authorList>
            <consortium name="EnsemblMetazoa"/>
        </authorList>
    </citation>
    <scope>IDENTIFICATION</scope>
</reference>
<protein>
    <submittedName>
        <fullName evidence="4">Uncharacterized protein LOC108039902</fullName>
    </submittedName>
</protein>
<organism evidence="4">
    <name type="scientific">Drosophila rhopaloa</name>
    <name type="common">Fruit fly</name>
    <dbReference type="NCBI Taxonomy" id="1041015"/>
    <lineage>
        <taxon>Eukaryota</taxon>
        <taxon>Metazoa</taxon>
        <taxon>Ecdysozoa</taxon>
        <taxon>Arthropoda</taxon>
        <taxon>Hexapoda</taxon>
        <taxon>Insecta</taxon>
        <taxon>Pterygota</taxon>
        <taxon>Neoptera</taxon>
        <taxon>Endopterygota</taxon>
        <taxon>Diptera</taxon>
        <taxon>Brachycera</taxon>
        <taxon>Muscomorpha</taxon>
        <taxon>Ephydroidea</taxon>
        <taxon>Drosophilidae</taxon>
        <taxon>Drosophila</taxon>
        <taxon>Sophophora</taxon>
    </lineage>
</organism>
<keyword evidence="1" id="KW-1133">Transmembrane helix</keyword>
<keyword evidence="1" id="KW-0812">Transmembrane</keyword>
<proteinExistence type="predicted"/>
<keyword evidence="1" id="KW-0472">Membrane</keyword>
<feature type="transmembrane region" description="Helical" evidence="1">
    <location>
        <begin position="72"/>
        <end position="95"/>
    </location>
</feature>
<feature type="transmembrane region" description="Helical" evidence="1">
    <location>
        <begin position="116"/>
        <end position="138"/>
    </location>
</feature>
<dbReference type="OMA" id="CWLASMY"/>
<feature type="transmembrane region" description="Helical" evidence="1">
    <location>
        <begin position="20"/>
        <end position="41"/>
    </location>
</feature>
<dbReference type="AlphaFoldDB" id="A0A6P4E7P8"/>
<sequence>MPGQYTNYRFTRLAMVLLRCLWAILYLWGMMHAAAILPLPVERWESGFWNRKLNYVLSYKSLFDFDFKTESYIHILSIVLLYCLFRCCRCSFIGARYLVAGVDRPHMDYRLLVFKAPYLIAFIVCWVVSTMMTVLGVYVVAERDQSDFTYILYCQFAMALLFKLLVMANFYSVCVRTWAYLKIFEAESDEGLLNYQNFGDHLNLFFRV</sequence>
<dbReference type="GeneID" id="108039902"/>
<evidence type="ECO:0000256" key="1">
    <source>
        <dbReference type="SAM" id="Phobius"/>
    </source>
</evidence>
<keyword evidence="3" id="KW-1185">Reference proteome</keyword>
<feature type="transmembrane region" description="Helical" evidence="1">
    <location>
        <begin position="150"/>
        <end position="173"/>
    </location>
</feature>
<gene>
    <name evidence="4" type="primary">LOC108039902</name>
    <name evidence="2" type="synonym">108039902</name>
</gene>
<evidence type="ECO:0000313" key="3">
    <source>
        <dbReference type="Proteomes" id="UP001652680"/>
    </source>
</evidence>
<name>A0A6P4E7P8_DRORH</name>
<accession>A0A6P4E7P8</accession>
<dbReference type="RefSeq" id="XP_016972564.1">
    <property type="nucleotide sequence ID" value="XM_017117075.1"/>
</dbReference>
<dbReference type="Proteomes" id="UP001652680">
    <property type="component" value="Unassembled WGS sequence"/>
</dbReference>
<evidence type="ECO:0000313" key="4">
    <source>
        <dbReference type="RefSeq" id="XP_016972564.1"/>
    </source>
</evidence>
<reference evidence="4" key="2">
    <citation type="submission" date="2025-04" db="UniProtKB">
        <authorList>
            <consortium name="RefSeq"/>
        </authorList>
    </citation>
    <scope>IDENTIFICATION</scope>
</reference>
<reference evidence="3" key="1">
    <citation type="journal article" date="2021" name="Elife">
        <title>Highly contiguous assemblies of 101 drosophilid genomes.</title>
        <authorList>
            <person name="Kim B.Y."/>
            <person name="Wang J.R."/>
            <person name="Miller D.E."/>
            <person name="Barmina O."/>
            <person name="Delaney E."/>
            <person name="Thompson A."/>
            <person name="Comeault A.A."/>
            <person name="Peede D."/>
            <person name="D'Agostino E.R."/>
            <person name="Pelaez J."/>
            <person name="Aguilar J.M."/>
            <person name="Haji D."/>
            <person name="Matsunaga T."/>
            <person name="Armstrong E.E."/>
            <person name="Zych M."/>
            <person name="Ogawa Y."/>
            <person name="Stamenkovic-Radak M."/>
            <person name="Jelic M."/>
            <person name="Veselinovic M.S."/>
            <person name="Tanaskovic M."/>
            <person name="Eric P."/>
            <person name="Gao J.J."/>
            <person name="Katoh T.K."/>
            <person name="Toda M.J."/>
            <person name="Watabe H."/>
            <person name="Watada M."/>
            <person name="Davis J.S."/>
            <person name="Moyle L.C."/>
            <person name="Manoli G."/>
            <person name="Bertolini E."/>
            <person name="Kostal V."/>
            <person name="Hawley R.S."/>
            <person name="Takahashi A."/>
            <person name="Jones C.D."/>
            <person name="Price D.K."/>
            <person name="Whiteman N."/>
            <person name="Kopp A."/>
            <person name="Matute D.R."/>
            <person name="Petrov D.A."/>
        </authorList>
    </citation>
    <scope>NUCLEOTIDE SEQUENCE [LARGE SCALE GENOMIC DNA]</scope>
</reference>
<dbReference type="OrthoDB" id="7864460at2759"/>